<dbReference type="GO" id="GO:0044781">
    <property type="term" value="P:bacterial-type flagellum organization"/>
    <property type="evidence" value="ECO:0007669"/>
    <property type="project" value="UniProtKB-UniRule"/>
</dbReference>
<name>A9IKP1_BORPD</name>
<evidence type="ECO:0000256" key="5">
    <source>
        <dbReference type="ARBA" id="ARBA00022475"/>
    </source>
</evidence>
<keyword evidence="11" id="KW-1006">Bacterial flagellum protein export</keyword>
<dbReference type="FunFam" id="3.40.50.300:FF:000695">
    <property type="entry name" value="Flagellar biosynthesis regulator FlhF"/>
    <property type="match status" value="1"/>
</dbReference>
<keyword evidence="16" id="KW-0969">Cilium</keyword>
<keyword evidence="6" id="KW-0547">Nucleotide-binding</keyword>
<evidence type="ECO:0000256" key="1">
    <source>
        <dbReference type="ARBA" id="ARBA00004413"/>
    </source>
</evidence>
<dbReference type="GO" id="GO:0005047">
    <property type="term" value="F:signal recognition particle binding"/>
    <property type="evidence" value="ECO:0007669"/>
    <property type="project" value="TreeGrafter"/>
</dbReference>
<dbReference type="STRING" id="94624.Bpet2115"/>
<evidence type="ECO:0000256" key="10">
    <source>
        <dbReference type="ARBA" id="ARBA00023136"/>
    </source>
</evidence>
<dbReference type="SMART" id="SM00382">
    <property type="entry name" value="AAA"/>
    <property type="match status" value="1"/>
</dbReference>
<dbReference type="CDD" id="cd17873">
    <property type="entry name" value="FlhF"/>
    <property type="match status" value="1"/>
</dbReference>
<comment type="subcellular location">
    <subcellularLocation>
        <location evidence="1">Cell membrane</location>
        <topology evidence="1">Peripheral membrane protein</topology>
        <orientation evidence="1">Cytoplasmic side</orientation>
    </subcellularLocation>
</comment>
<dbReference type="Pfam" id="PF00448">
    <property type="entry name" value="SRP54"/>
    <property type="match status" value="1"/>
</dbReference>
<evidence type="ECO:0000256" key="2">
    <source>
        <dbReference type="ARBA" id="ARBA00008531"/>
    </source>
</evidence>
<evidence type="ECO:0000256" key="7">
    <source>
        <dbReference type="ARBA" id="ARBA00022795"/>
    </source>
</evidence>
<dbReference type="GO" id="GO:0006614">
    <property type="term" value="P:SRP-dependent cotranslational protein targeting to membrane"/>
    <property type="evidence" value="ECO:0007669"/>
    <property type="project" value="UniProtKB-UniRule"/>
</dbReference>
<sequence length="778" mass="80539">MKISRFIGASSRDVMRQVREALGPDALIVSNRSVADGVEVLATLDEPAAEPAAEPVAAALAALPGPDTPLPAPQPAAPMPADATAGLEAAIGALRGALETRLDGLLWGGADTAGREPQRAALFRLLLDAGFSSRLARAMLERLPGGLGQREAQSWVRNELVTHLPVLTREDELWEQGGVYALVGPTGVGKTTTLAKLAARCVAREGREQVAMLTTDNFRIGALEQLQIYGRLMGVPARSVRDVAELRATLAELGDRKMVLIDTTGISQRDRNVAAQAALLCGAGRPVRRLLVLNAASQGDTLDEVAHAYRHGAGEDVAGCIITKLDEASRLGPALDTAVRHRLPVHYVCVGQKVPEDLALARADELVDRALAAPVQAPALYAPSEADMASLWRARNAAPQDDAAQRRRQWLAAALLPGGAAEASTLDQALAWLDADAACRQARAAWREVEAPRAAAAGQGGADISLDDVRRAFASACDRHLLVLHGTAALGGAGLPGARLQAALLLSDRGAALGAAAGRVHSPRTSGGPDRAWMPEAGRTLPERVAALAEGLPAVPLVHLTEPGDTPAWRSLPAGTAWLARCAGAMKVLHDDCPTTLNAVGKALGYLPAGALDDAAGIAALQPASRGPACELWASGTEVAVPRRGAPALPLRLVCARVVGADGAVLRQLFGLTSLSASQADASTVARWLALQERARGAFRDMAQAWPALPAGTGMAGQAARAALAAQLGAACWQVAQAPGAATLDSPLRGALGAGRGLTARAMPTALLKLFSMLEMAA</sequence>
<keyword evidence="5" id="KW-1003">Cell membrane</keyword>
<evidence type="ECO:0000256" key="9">
    <source>
        <dbReference type="ARBA" id="ARBA00023134"/>
    </source>
</evidence>
<dbReference type="PANTHER" id="PTHR43134">
    <property type="entry name" value="SIGNAL RECOGNITION PARTICLE RECEPTOR SUBUNIT ALPHA"/>
    <property type="match status" value="1"/>
</dbReference>
<keyword evidence="16" id="KW-0282">Flagellum</keyword>
<feature type="domain" description="AAA+ ATPase" evidence="14">
    <location>
        <begin position="176"/>
        <end position="345"/>
    </location>
</feature>
<dbReference type="InterPro" id="IPR047040">
    <property type="entry name" value="FlhF__GTPase_dom"/>
</dbReference>
<dbReference type="Proteomes" id="UP000001225">
    <property type="component" value="Chromosome"/>
</dbReference>
<evidence type="ECO:0000259" key="15">
    <source>
        <dbReference type="SMART" id="SM00962"/>
    </source>
</evidence>
<dbReference type="InterPro" id="IPR000897">
    <property type="entry name" value="SRP54_GTPase_dom"/>
</dbReference>
<evidence type="ECO:0000256" key="8">
    <source>
        <dbReference type="ARBA" id="ARBA00022927"/>
    </source>
</evidence>
<keyword evidence="9" id="KW-0342">GTP-binding</keyword>
<evidence type="ECO:0000313" key="17">
    <source>
        <dbReference type="Proteomes" id="UP000001225"/>
    </source>
</evidence>
<keyword evidence="17" id="KW-1185">Reference proteome</keyword>
<evidence type="ECO:0000256" key="3">
    <source>
        <dbReference type="ARBA" id="ARBA00014919"/>
    </source>
</evidence>
<dbReference type="GO" id="GO:0015031">
    <property type="term" value="P:protein transport"/>
    <property type="evidence" value="ECO:0007669"/>
    <property type="project" value="UniProtKB-KW"/>
</dbReference>
<dbReference type="NCBIfam" id="TIGR03499">
    <property type="entry name" value="FlhF"/>
    <property type="match status" value="1"/>
</dbReference>
<accession>A9IKP1</accession>
<dbReference type="InterPro" id="IPR020006">
    <property type="entry name" value="FlhF"/>
</dbReference>
<evidence type="ECO:0000256" key="12">
    <source>
        <dbReference type="ARBA" id="ARBA00025337"/>
    </source>
</evidence>
<dbReference type="Gene3D" id="1.20.120.1380">
    <property type="entry name" value="Flagellar FlhF biosynthesis protein, N domain"/>
    <property type="match status" value="1"/>
</dbReference>
<dbReference type="SUPFAM" id="SSF52540">
    <property type="entry name" value="P-loop containing nucleoside triphosphate hydrolases"/>
    <property type="match status" value="1"/>
</dbReference>
<keyword evidence="4" id="KW-0813">Transport</keyword>
<protein>
    <recommendedName>
        <fullName evidence="3 13">Flagellar biosynthesis protein FlhF</fullName>
    </recommendedName>
</protein>
<organism evidence="16 17">
    <name type="scientific">Bordetella petrii (strain ATCC BAA-461 / DSM 12804 / CCUG 43448 / CIP 107267 / Se-1111R)</name>
    <dbReference type="NCBI Taxonomy" id="340100"/>
    <lineage>
        <taxon>Bacteria</taxon>
        <taxon>Pseudomonadati</taxon>
        <taxon>Pseudomonadota</taxon>
        <taxon>Betaproteobacteria</taxon>
        <taxon>Burkholderiales</taxon>
        <taxon>Alcaligenaceae</taxon>
        <taxon>Bordetella</taxon>
    </lineage>
</organism>
<comment type="similarity">
    <text evidence="2">Belongs to the GTP-binding SRP family.</text>
</comment>
<comment type="function">
    <text evidence="12">Necessary for flagellar biosynthesis. May be involved in translocation of the flagellum.</text>
</comment>
<dbReference type="NCBIfam" id="NF011312">
    <property type="entry name" value="PRK14723.1"/>
    <property type="match status" value="1"/>
</dbReference>
<keyword evidence="7" id="KW-1005">Bacterial flagellum biogenesis</keyword>
<keyword evidence="16" id="KW-0966">Cell projection</keyword>
<feature type="domain" description="SRP54-type proteins GTP-binding" evidence="15">
    <location>
        <begin position="177"/>
        <end position="372"/>
    </location>
</feature>
<evidence type="ECO:0000313" key="16">
    <source>
        <dbReference type="EMBL" id="CAP42456.1"/>
    </source>
</evidence>
<dbReference type="EMBL" id="AM902716">
    <property type="protein sequence ID" value="CAP42456.1"/>
    <property type="molecule type" value="Genomic_DNA"/>
</dbReference>
<proteinExistence type="inferred from homology"/>
<evidence type="ECO:0000256" key="11">
    <source>
        <dbReference type="ARBA" id="ARBA00023225"/>
    </source>
</evidence>
<dbReference type="Gene3D" id="3.40.50.300">
    <property type="entry name" value="P-loop containing nucleotide triphosphate hydrolases"/>
    <property type="match status" value="1"/>
</dbReference>
<keyword evidence="8" id="KW-0653">Protein transport</keyword>
<dbReference type="eggNOG" id="COG1419">
    <property type="taxonomic scope" value="Bacteria"/>
</dbReference>
<dbReference type="InterPro" id="IPR027417">
    <property type="entry name" value="P-loop_NTPase"/>
</dbReference>
<keyword evidence="10" id="KW-0472">Membrane</keyword>
<dbReference type="PANTHER" id="PTHR43134:SF3">
    <property type="entry name" value="FLAGELLAR BIOSYNTHESIS PROTEIN FLHF"/>
    <property type="match status" value="1"/>
</dbReference>
<dbReference type="SMART" id="SM00962">
    <property type="entry name" value="SRP54"/>
    <property type="match status" value="1"/>
</dbReference>
<reference evidence="16 17" key="1">
    <citation type="journal article" date="2008" name="BMC Genomics">
        <title>The missing link: Bordetella petrii is endowed with both the metabolic versatility of environmental bacteria and virulence traits of pathogenic Bordetellae.</title>
        <authorList>
            <person name="Gross R."/>
            <person name="Guzman C.A."/>
            <person name="Sebaihia M."/>
            <person name="Martins Dos Santos V.A."/>
            <person name="Pieper D.H."/>
            <person name="Koebnik R."/>
            <person name="Lechner M."/>
            <person name="Bartels D."/>
            <person name="Buhrmester J."/>
            <person name="Choudhuri J.V."/>
            <person name="Ebensen T."/>
            <person name="Gaigalat L."/>
            <person name="Herrmann S."/>
            <person name="Khachane A.N."/>
            <person name="Larisch C."/>
            <person name="Link S."/>
            <person name="Linke B."/>
            <person name="Meyer F."/>
            <person name="Mormann S."/>
            <person name="Nakunst D."/>
            <person name="Rueckert C."/>
            <person name="Schneiker-Bekel S."/>
            <person name="Schulze K."/>
            <person name="Vorhoelter F.J."/>
            <person name="Yevsa T."/>
            <person name="Engle J.T."/>
            <person name="Goldman W.E."/>
            <person name="Puehler A."/>
            <person name="Goebel U.B."/>
            <person name="Goesmann A."/>
            <person name="Bloecker H."/>
            <person name="Kaiser O."/>
            <person name="Martinez-Arias R."/>
        </authorList>
    </citation>
    <scope>NUCLEOTIDE SEQUENCE [LARGE SCALE GENOMIC DNA]</scope>
    <source>
        <strain evidence="17">ATCC BAA-461 / DSM 12804 / CCUG 43448 / CIP 107267 / Se-1111R</strain>
    </source>
</reference>
<evidence type="ECO:0000256" key="4">
    <source>
        <dbReference type="ARBA" id="ARBA00022448"/>
    </source>
</evidence>
<dbReference type="AlphaFoldDB" id="A9IKP1"/>
<dbReference type="GO" id="GO:0003924">
    <property type="term" value="F:GTPase activity"/>
    <property type="evidence" value="ECO:0007669"/>
    <property type="project" value="UniProtKB-UniRule"/>
</dbReference>
<evidence type="ECO:0000256" key="6">
    <source>
        <dbReference type="ARBA" id="ARBA00022741"/>
    </source>
</evidence>
<dbReference type="GO" id="GO:0005886">
    <property type="term" value="C:plasma membrane"/>
    <property type="evidence" value="ECO:0007669"/>
    <property type="project" value="UniProtKB-SubCell"/>
</dbReference>
<dbReference type="KEGG" id="bpt:Bpet2115"/>
<dbReference type="InterPro" id="IPR003593">
    <property type="entry name" value="AAA+_ATPase"/>
</dbReference>
<gene>
    <name evidence="16" type="primary">flhF</name>
    <name evidence="16" type="ordered locus">Bpet2115</name>
</gene>
<dbReference type="GO" id="GO:0005525">
    <property type="term" value="F:GTP binding"/>
    <property type="evidence" value="ECO:0007669"/>
    <property type="project" value="UniProtKB-UniRule"/>
</dbReference>
<evidence type="ECO:0000256" key="13">
    <source>
        <dbReference type="NCBIfam" id="TIGR03499"/>
    </source>
</evidence>
<evidence type="ECO:0000259" key="14">
    <source>
        <dbReference type="SMART" id="SM00382"/>
    </source>
</evidence>